<feature type="region of interest" description="Disordered" evidence="2">
    <location>
        <begin position="143"/>
        <end position="163"/>
    </location>
</feature>
<dbReference type="OrthoDB" id="5568755at2759"/>
<accession>A0A1R0H125</accession>
<dbReference type="AlphaFoldDB" id="A0A1R0H125"/>
<name>A0A1R0H125_9FUNG</name>
<dbReference type="PRINTS" id="PR01217">
    <property type="entry name" value="PRICHEXTENSN"/>
</dbReference>
<keyword evidence="5" id="KW-1185">Reference proteome</keyword>
<feature type="compositionally biased region" description="Pro residues" evidence="2">
    <location>
        <begin position="49"/>
        <end position="73"/>
    </location>
</feature>
<sequence>MFSNFDKDFEAAGKCLHIYADSCFHPNKDDPFHKWSTKHPKFPSSCLPPSKPAPQPEKPAPKPAPQPAKPAPSKPTEIDITVDISKQKPAAPAPKPPAPAPAPAPKPKAPDANPCHCCPFPPPEVPSGCKEVHYHYHYDCHPHSTPAPKPVPKPEPKPEPKPPAKKAYRIFPAFKAIDNPSKIPENSDWIPESKLHSSDKLWQVHVFLPSLKNSDIEKNHLLVDLLNDCEVLLVHGNAYYHSHCGPFQPHSHHCDCNLVVQMPFSKHFSVPKNTKLDSITVSFHSEVLVVSIPKC</sequence>
<dbReference type="InterPro" id="IPR002068">
    <property type="entry name" value="A-crystallin/Hsp20_dom"/>
</dbReference>
<dbReference type="EMBL" id="LSSL01001224">
    <property type="protein sequence ID" value="OLY82827.1"/>
    <property type="molecule type" value="Genomic_DNA"/>
</dbReference>
<comment type="similarity">
    <text evidence="1">Belongs to the small heat shock protein (HSP20) family.</text>
</comment>
<comment type="caution">
    <text evidence="4">The sequence shown here is derived from an EMBL/GenBank/DDBJ whole genome shotgun (WGS) entry which is preliminary data.</text>
</comment>
<dbReference type="Gene3D" id="2.60.40.790">
    <property type="match status" value="1"/>
</dbReference>
<evidence type="ECO:0000313" key="5">
    <source>
        <dbReference type="Proteomes" id="UP000187455"/>
    </source>
</evidence>
<evidence type="ECO:0000313" key="4">
    <source>
        <dbReference type="EMBL" id="OLY82827.1"/>
    </source>
</evidence>
<proteinExistence type="inferred from homology"/>
<gene>
    <name evidence="4" type="ORF">AYI68_g3044</name>
</gene>
<evidence type="ECO:0000256" key="2">
    <source>
        <dbReference type="SAM" id="MobiDB-lite"/>
    </source>
</evidence>
<feature type="compositionally biased region" description="Pro residues" evidence="2">
    <location>
        <begin position="91"/>
        <end position="107"/>
    </location>
</feature>
<organism evidence="4 5">
    <name type="scientific">Smittium mucronatum</name>
    <dbReference type="NCBI Taxonomy" id="133383"/>
    <lineage>
        <taxon>Eukaryota</taxon>
        <taxon>Fungi</taxon>
        <taxon>Fungi incertae sedis</taxon>
        <taxon>Zoopagomycota</taxon>
        <taxon>Kickxellomycotina</taxon>
        <taxon>Harpellomycetes</taxon>
        <taxon>Harpellales</taxon>
        <taxon>Legeriomycetaceae</taxon>
        <taxon>Smittium</taxon>
    </lineage>
</organism>
<dbReference type="CDD" id="cd00298">
    <property type="entry name" value="ACD_sHsps_p23-like"/>
    <property type="match status" value="1"/>
</dbReference>
<evidence type="ECO:0000256" key="1">
    <source>
        <dbReference type="PROSITE-ProRule" id="PRU00285"/>
    </source>
</evidence>
<feature type="region of interest" description="Disordered" evidence="2">
    <location>
        <begin position="30"/>
        <end position="108"/>
    </location>
</feature>
<feature type="compositionally biased region" description="Basic and acidic residues" evidence="2">
    <location>
        <begin position="152"/>
        <end position="162"/>
    </location>
</feature>
<feature type="domain" description="SHSP" evidence="3">
    <location>
        <begin position="184"/>
        <end position="295"/>
    </location>
</feature>
<dbReference type="Proteomes" id="UP000187455">
    <property type="component" value="Unassembled WGS sequence"/>
</dbReference>
<dbReference type="PROSITE" id="PS01031">
    <property type="entry name" value="SHSP"/>
    <property type="match status" value="1"/>
</dbReference>
<protein>
    <recommendedName>
        <fullName evidence="3">SHSP domain-containing protein</fullName>
    </recommendedName>
</protein>
<dbReference type="InterPro" id="IPR008978">
    <property type="entry name" value="HSP20-like_chaperone"/>
</dbReference>
<evidence type="ECO:0000259" key="3">
    <source>
        <dbReference type="PROSITE" id="PS01031"/>
    </source>
</evidence>
<reference evidence="4 5" key="1">
    <citation type="journal article" date="2016" name="Mol. Biol. Evol.">
        <title>Genome-Wide Survey of Gut Fungi (Harpellales) Reveals the First Horizontally Transferred Ubiquitin Gene from a Mosquito Host.</title>
        <authorList>
            <person name="Wang Y."/>
            <person name="White M.M."/>
            <person name="Kvist S."/>
            <person name="Moncalvo J.M."/>
        </authorList>
    </citation>
    <scope>NUCLEOTIDE SEQUENCE [LARGE SCALE GENOMIC DNA]</scope>
    <source>
        <strain evidence="4 5">ALG-7-W6</strain>
    </source>
</reference>